<proteinExistence type="predicted"/>
<evidence type="ECO:0008006" key="3">
    <source>
        <dbReference type="Google" id="ProtNLM"/>
    </source>
</evidence>
<accession>A0A6P0C7Q9</accession>
<dbReference type="EMBL" id="JAABNT010000001">
    <property type="protein sequence ID" value="NEK21158.1"/>
    <property type="molecule type" value="Genomic_DNA"/>
</dbReference>
<organism evidence="1 2">
    <name type="scientific">Sulfitobacter sediminilitoris</name>
    <dbReference type="NCBI Taxonomy" id="2698830"/>
    <lineage>
        <taxon>Bacteria</taxon>
        <taxon>Pseudomonadati</taxon>
        <taxon>Pseudomonadota</taxon>
        <taxon>Alphaproteobacteria</taxon>
        <taxon>Rhodobacterales</taxon>
        <taxon>Roseobacteraceae</taxon>
        <taxon>Sulfitobacter</taxon>
    </lineage>
</organism>
<dbReference type="AlphaFoldDB" id="A0A6P0C7Q9"/>
<gene>
    <name evidence="1" type="ORF">GV827_01905</name>
</gene>
<dbReference type="Proteomes" id="UP000468591">
    <property type="component" value="Unassembled WGS sequence"/>
</dbReference>
<evidence type="ECO:0000313" key="2">
    <source>
        <dbReference type="Proteomes" id="UP000468591"/>
    </source>
</evidence>
<sequence>MAYSDLSSPAQVLSREITLTRNALAAIGNGFSRLMYAMVENSSMNARVKKVRYLESKTDAELASLKIKREDIVHTVFADLYYL</sequence>
<name>A0A6P0C7Q9_9RHOB</name>
<dbReference type="RefSeq" id="WP_164351992.1">
    <property type="nucleotide sequence ID" value="NZ_JAABNT010000001.1"/>
</dbReference>
<protein>
    <recommendedName>
        <fullName evidence="3">DUF1127 domain-containing protein</fullName>
    </recommendedName>
</protein>
<comment type="caution">
    <text evidence="1">The sequence shown here is derived from an EMBL/GenBank/DDBJ whole genome shotgun (WGS) entry which is preliminary data.</text>
</comment>
<reference evidence="1 2" key="1">
    <citation type="submission" date="2020-01" db="EMBL/GenBank/DDBJ databases">
        <title>Sulfitobacter sediminilitoris sp. nov., isolated from a tidal flat.</title>
        <authorList>
            <person name="Park S."/>
            <person name="Yoon J.-H."/>
        </authorList>
    </citation>
    <scope>NUCLEOTIDE SEQUENCE [LARGE SCALE GENOMIC DNA]</scope>
    <source>
        <strain evidence="1 2">JBTF-M27</strain>
    </source>
</reference>
<keyword evidence="2" id="KW-1185">Reference proteome</keyword>
<evidence type="ECO:0000313" key="1">
    <source>
        <dbReference type="EMBL" id="NEK21158.1"/>
    </source>
</evidence>